<evidence type="ECO:0000313" key="2">
    <source>
        <dbReference type="EMBL" id="MFC4060892.1"/>
    </source>
</evidence>
<proteinExistence type="predicted"/>
<dbReference type="EMBL" id="JBHSBM010000024">
    <property type="protein sequence ID" value="MFC4060892.1"/>
    <property type="molecule type" value="Genomic_DNA"/>
</dbReference>
<gene>
    <name evidence="2" type="ORF">ACFOWE_21525</name>
</gene>
<protein>
    <recommendedName>
        <fullName evidence="4">DUF4160 domain-containing protein</fullName>
    </recommendedName>
</protein>
<comment type="caution">
    <text evidence="2">The sequence shown here is derived from an EMBL/GenBank/DDBJ whole genome shotgun (WGS) entry which is preliminary data.</text>
</comment>
<evidence type="ECO:0008006" key="4">
    <source>
        <dbReference type="Google" id="ProtNLM"/>
    </source>
</evidence>
<evidence type="ECO:0000313" key="3">
    <source>
        <dbReference type="Proteomes" id="UP001595850"/>
    </source>
</evidence>
<organism evidence="2 3">
    <name type="scientific">Planomonospora corallina</name>
    <dbReference type="NCBI Taxonomy" id="1806052"/>
    <lineage>
        <taxon>Bacteria</taxon>
        <taxon>Bacillati</taxon>
        <taxon>Actinomycetota</taxon>
        <taxon>Actinomycetes</taxon>
        <taxon>Streptosporangiales</taxon>
        <taxon>Streptosporangiaceae</taxon>
        <taxon>Planomonospora</taxon>
    </lineage>
</organism>
<sequence length="114" mass="12322">MDGNDPHIHVEVDVIHADAALRNMMASAFGLVGELPSAVATGCGLRVPYAMTSPRPESVTCLACREHAHRRHLDYADQVERLSAMPGTPLDPHQAAQAAQRHRELAEQFTTGDG</sequence>
<dbReference type="Proteomes" id="UP001595850">
    <property type="component" value="Unassembled WGS sequence"/>
</dbReference>
<evidence type="ECO:0000256" key="1">
    <source>
        <dbReference type="SAM" id="MobiDB-lite"/>
    </source>
</evidence>
<dbReference type="RefSeq" id="WP_377290567.1">
    <property type="nucleotide sequence ID" value="NZ_JBHSBM010000024.1"/>
</dbReference>
<keyword evidence="3" id="KW-1185">Reference proteome</keyword>
<name>A0ABV8I9I4_9ACTN</name>
<reference evidence="3" key="1">
    <citation type="journal article" date="2019" name="Int. J. Syst. Evol. Microbiol.">
        <title>The Global Catalogue of Microorganisms (GCM) 10K type strain sequencing project: providing services to taxonomists for standard genome sequencing and annotation.</title>
        <authorList>
            <consortium name="The Broad Institute Genomics Platform"/>
            <consortium name="The Broad Institute Genome Sequencing Center for Infectious Disease"/>
            <person name="Wu L."/>
            <person name="Ma J."/>
        </authorList>
    </citation>
    <scope>NUCLEOTIDE SEQUENCE [LARGE SCALE GENOMIC DNA]</scope>
    <source>
        <strain evidence="3">TBRC 4489</strain>
    </source>
</reference>
<feature type="region of interest" description="Disordered" evidence="1">
    <location>
        <begin position="85"/>
        <end position="114"/>
    </location>
</feature>
<accession>A0ABV8I9I4</accession>